<evidence type="ECO:0000313" key="1">
    <source>
        <dbReference type="EMBL" id="OIQ71252.1"/>
    </source>
</evidence>
<comment type="caution">
    <text evidence="1">The sequence shown here is derived from an EMBL/GenBank/DDBJ whole genome shotgun (WGS) entry which is preliminary data.</text>
</comment>
<organism evidence="1">
    <name type="scientific">mine drainage metagenome</name>
    <dbReference type="NCBI Taxonomy" id="410659"/>
    <lineage>
        <taxon>unclassified sequences</taxon>
        <taxon>metagenomes</taxon>
        <taxon>ecological metagenomes</taxon>
    </lineage>
</organism>
<gene>
    <name evidence="1" type="ORF">GALL_471340</name>
</gene>
<dbReference type="AlphaFoldDB" id="A0A1J5PUI1"/>
<sequence length="67" mass="7450">MHSIKVAQRGTVTVVNRAVALICDNQIEIRMAKSTFTQLSRNGVERADNNLAFKAAFATKKKFSRPV</sequence>
<accession>A0A1J5PUI1</accession>
<protein>
    <submittedName>
        <fullName evidence="1">Uncharacterized protein</fullName>
    </submittedName>
</protein>
<proteinExistence type="predicted"/>
<dbReference type="EMBL" id="MLJW01003813">
    <property type="protein sequence ID" value="OIQ71252.1"/>
    <property type="molecule type" value="Genomic_DNA"/>
</dbReference>
<reference evidence="1" key="1">
    <citation type="submission" date="2016-10" db="EMBL/GenBank/DDBJ databases">
        <title>Sequence of Gallionella enrichment culture.</title>
        <authorList>
            <person name="Poehlein A."/>
            <person name="Muehling M."/>
            <person name="Daniel R."/>
        </authorList>
    </citation>
    <scope>NUCLEOTIDE SEQUENCE</scope>
</reference>
<name>A0A1J5PUI1_9ZZZZ</name>